<name>A0A9W7M9V8_HIBTR</name>
<dbReference type="AlphaFoldDB" id="A0A9W7M9V8"/>
<evidence type="ECO:0000259" key="1">
    <source>
        <dbReference type="Pfam" id="PF24626"/>
    </source>
</evidence>
<dbReference type="PANTHER" id="PTHR46148">
    <property type="entry name" value="CHROMO DOMAIN-CONTAINING PROTEIN"/>
    <property type="match status" value="1"/>
</dbReference>
<dbReference type="EMBL" id="BSYR01000027">
    <property type="protein sequence ID" value="GMI95732.1"/>
    <property type="molecule type" value="Genomic_DNA"/>
</dbReference>
<dbReference type="Pfam" id="PF24626">
    <property type="entry name" value="SH3_Tf2-1"/>
    <property type="match status" value="1"/>
</dbReference>
<sequence length="119" mass="13796">MGVFLKLQPYRQQSVVSRNCHKLSPKWFVPFLTLAKVGKVAYKLQLPVNFKVHHIFHVSQLKERVNSELVEADLPVIGPNENISKEPLMIVDRRIGKRRNRVMTEVLIKWSNSFSEDAT</sequence>
<dbReference type="InterPro" id="IPR056924">
    <property type="entry name" value="SH3_Tf2-1"/>
</dbReference>
<keyword evidence="3" id="KW-1185">Reference proteome</keyword>
<evidence type="ECO:0000313" key="3">
    <source>
        <dbReference type="Proteomes" id="UP001165190"/>
    </source>
</evidence>
<dbReference type="Proteomes" id="UP001165190">
    <property type="component" value="Unassembled WGS sequence"/>
</dbReference>
<accession>A0A9W7M9V8</accession>
<protein>
    <recommendedName>
        <fullName evidence="1">Tf2-1-like SH3-like domain-containing protein</fullName>
    </recommendedName>
</protein>
<dbReference type="OrthoDB" id="5554229at2759"/>
<feature type="domain" description="Tf2-1-like SH3-like" evidence="1">
    <location>
        <begin position="3"/>
        <end position="63"/>
    </location>
</feature>
<evidence type="ECO:0000313" key="2">
    <source>
        <dbReference type="EMBL" id="GMI95732.1"/>
    </source>
</evidence>
<dbReference type="PANTHER" id="PTHR46148:SF52">
    <property type="entry name" value="OS04G0603800 PROTEIN"/>
    <property type="match status" value="1"/>
</dbReference>
<reference evidence="2" key="1">
    <citation type="submission" date="2023-05" db="EMBL/GenBank/DDBJ databases">
        <title>Genome and transcriptome analyses reveal genes involved in the formation of fine ridges on petal epidermal cells in Hibiscus trionum.</title>
        <authorList>
            <person name="Koshimizu S."/>
            <person name="Masuda S."/>
            <person name="Ishii T."/>
            <person name="Shirasu K."/>
            <person name="Hoshino A."/>
            <person name="Arita M."/>
        </authorList>
    </citation>
    <scope>NUCLEOTIDE SEQUENCE</scope>
    <source>
        <strain evidence="2">Hamamatsu line</strain>
    </source>
</reference>
<comment type="caution">
    <text evidence="2">The sequence shown here is derived from an EMBL/GenBank/DDBJ whole genome shotgun (WGS) entry which is preliminary data.</text>
</comment>
<proteinExistence type="predicted"/>
<organism evidence="2 3">
    <name type="scientific">Hibiscus trionum</name>
    <name type="common">Flower of an hour</name>
    <dbReference type="NCBI Taxonomy" id="183268"/>
    <lineage>
        <taxon>Eukaryota</taxon>
        <taxon>Viridiplantae</taxon>
        <taxon>Streptophyta</taxon>
        <taxon>Embryophyta</taxon>
        <taxon>Tracheophyta</taxon>
        <taxon>Spermatophyta</taxon>
        <taxon>Magnoliopsida</taxon>
        <taxon>eudicotyledons</taxon>
        <taxon>Gunneridae</taxon>
        <taxon>Pentapetalae</taxon>
        <taxon>rosids</taxon>
        <taxon>malvids</taxon>
        <taxon>Malvales</taxon>
        <taxon>Malvaceae</taxon>
        <taxon>Malvoideae</taxon>
        <taxon>Hibiscus</taxon>
    </lineage>
</organism>
<gene>
    <name evidence="2" type="ORF">HRI_003242500</name>
</gene>